<dbReference type="PANTHER" id="PTHR34223:SF70">
    <property type="entry name" value="F-BOX DOMAIN-CONTAINING PROTEIN"/>
    <property type="match status" value="1"/>
</dbReference>
<evidence type="ECO:0000313" key="1">
    <source>
        <dbReference type="EMBL" id="OEL30550.1"/>
    </source>
</evidence>
<dbReference type="InterPro" id="IPR032675">
    <property type="entry name" value="LRR_dom_sf"/>
</dbReference>
<evidence type="ECO:0008006" key="3">
    <source>
        <dbReference type="Google" id="ProtNLM"/>
    </source>
</evidence>
<dbReference type="InterPro" id="IPR053197">
    <property type="entry name" value="F-box_SCFL_complex_component"/>
</dbReference>
<gene>
    <name evidence="1" type="ORF">BAE44_0008431</name>
</gene>
<reference evidence="1 2" key="1">
    <citation type="submission" date="2016-09" db="EMBL/GenBank/DDBJ databases">
        <title>The draft genome of Dichanthelium oligosanthes: A C3 panicoid grass species.</title>
        <authorList>
            <person name="Studer A.J."/>
            <person name="Schnable J.C."/>
            <person name="Brutnell T.P."/>
        </authorList>
    </citation>
    <scope>NUCLEOTIDE SEQUENCE [LARGE SCALE GENOMIC DNA]</scope>
    <source>
        <strain evidence="2">cv. Kellogg 1175</strain>
        <tissue evidence="1">Leaf</tissue>
    </source>
</reference>
<name>A0A1E5VZR7_9POAL</name>
<accession>A0A1E5VZR7</accession>
<dbReference type="OrthoDB" id="644676at2759"/>
<keyword evidence="2" id="KW-1185">Reference proteome</keyword>
<dbReference type="PANTHER" id="PTHR34223">
    <property type="entry name" value="OS11G0201299 PROTEIN"/>
    <property type="match status" value="1"/>
</dbReference>
<proteinExistence type="predicted"/>
<organism evidence="1 2">
    <name type="scientific">Dichanthelium oligosanthes</name>
    <dbReference type="NCBI Taxonomy" id="888268"/>
    <lineage>
        <taxon>Eukaryota</taxon>
        <taxon>Viridiplantae</taxon>
        <taxon>Streptophyta</taxon>
        <taxon>Embryophyta</taxon>
        <taxon>Tracheophyta</taxon>
        <taxon>Spermatophyta</taxon>
        <taxon>Magnoliopsida</taxon>
        <taxon>Liliopsida</taxon>
        <taxon>Poales</taxon>
        <taxon>Poaceae</taxon>
        <taxon>PACMAD clade</taxon>
        <taxon>Panicoideae</taxon>
        <taxon>Panicodae</taxon>
        <taxon>Paniceae</taxon>
        <taxon>Dichantheliinae</taxon>
        <taxon>Dichanthelium</taxon>
    </lineage>
</organism>
<dbReference type="Gene3D" id="3.80.10.10">
    <property type="entry name" value="Ribonuclease Inhibitor"/>
    <property type="match status" value="1"/>
</dbReference>
<dbReference type="EMBL" id="LWDX02025371">
    <property type="protein sequence ID" value="OEL30550.1"/>
    <property type="molecule type" value="Genomic_DNA"/>
</dbReference>
<dbReference type="Proteomes" id="UP000095767">
    <property type="component" value="Unassembled WGS sequence"/>
</dbReference>
<dbReference type="SUPFAM" id="SSF52047">
    <property type="entry name" value="RNI-like"/>
    <property type="match status" value="1"/>
</dbReference>
<comment type="caution">
    <text evidence="1">The sequence shown here is derived from an EMBL/GenBank/DDBJ whole genome shotgun (WGS) entry which is preliminary data.</text>
</comment>
<dbReference type="AlphaFoldDB" id="A0A1E5VZR7"/>
<protein>
    <recommendedName>
        <fullName evidence="3">FBD domain-containing protein</fullName>
    </recommendedName>
</protein>
<sequence>MRFFMPSCSSSRLHRLCRRVCCHSGGGISGGPPPTSKLMSRTYWISRERIHGTLDERWAQFDDFATNLLLFHDNTTSLDEFWLFSYIYNQRHLDRLIRRGVQYRPAVLHILILEYDRRFKLSSMANSSFHRLKTLRLRNVDLNTQFADLLSACPVKEDLELKDRKFPGNCSQVITLPTLRKMILSCCENNASHPLVMLDTNSDTFPVFPNMRTMRLISCFLYEYDLNGKLEALGRFLENPPCLEKLILRHCMDTFGPAEFCIKGYGGRGREICAHEKMGRRQCNWRTVKGR</sequence>
<dbReference type="STRING" id="888268.A0A1E5VZR7"/>
<evidence type="ECO:0000313" key="2">
    <source>
        <dbReference type="Proteomes" id="UP000095767"/>
    </source>
</evidence>